<comment type="function">
    <text evidence="6">The normal physiological role of the enzyme is unknown, but it is not essential for the viability of yeast cells. Has aminopeptidase activity, shortening substrate peptides sequentially by 1 amino acid. Has bleomycin hydrolase activity, which can protect the cell from the toxic effects of bleomycin. Has homocysteine-thiolactonase activity, protecting the cell against homocysteine toxicity. Acts as a repressor in the GAL4 regulatory system, but this does not require either the peptidase or nucleic acid-binding activities.</text>
</comment>
<feature type="active site" evidence="9">
    <location>
        <position position="430"/>
    </location>
</feature>
<evidence type="ECO:0000313" key="10">
    <source>
        <dbReference type="EMBL" id="AOW07340.1"/>
    </source>
</evidence>
<feature type="active site" evidence="9">
    <location>
        <position position="102"/>
    </location>
</feature>
<evidence type="ECO:0000313" key="11">
    <source>
        <dbReference type="EMBL" id="RDW25981.1"/>
    </source>
</evidence>
<evidence type="ECO:0000313" key="12">
    <source>
        <dbReference type="Proteomes" id="UP000182444"/>
    </source>
</evidence>
<dbReference type="eggNOG" id="KOG4128">
    <property type="taxonomic scope" value="Eukaryota"/>
</dbReference>
<dbReference type="GO" id="GO:0043418">
    <property type="term" value="P:homocysteine catabolic process"/>
    <property type="evidence" value="ECO:0007669"/>
    <property type="project" value="TreeGrafter"/>
</dbReference>
<dbReference type="VEuPathDB" id="FungiDB:YALI1_F23867g"/>
<gene>
    <name evidence="11" type="ORF">B0I71DRAFT_131604</name>
    <name evidence="10" type="ORF">YALI1_F23867g</name>
</gene>
<dbReference type="InterPro" id="IPR004134">
    <property type="entry name" value="Peptidase_C1B"/>
</dbReference>
<dbReference type="FunFam" id="3.90.70.10:FF:000021">
    <property type="entry name" value="Bleomycin hydrolase"/>
    <property type="match status" value="1"/>
</dbReference>
<dbReference type="Proteomes" id="UP000256601">
    <property type="component" value="Unassembled WGS sequence"/>
</dbReference>
<dbReference type="InterPro" id="IPR000169">
    <property type="entry name" value="Pept_cys_AS"/>
</dbReference>
<evidence type="ECO:0000256" key="1">
    <source>
        <dbReference type="ARBA" id="ARBA00000423"/>
    </source>
</evidence>
<protein>
    <recommendedName>
        <fullName evidence="8">Cysteine proteinase 1, mitochondrial</fullName>
        <ecNumber evidence="8">3.4.22.40</ecNumber>
    </recommendedName>
</protein>
<evidence type="ECO:0000313" key="13">
    <source>
        <dbReference type="Proteomes" id="UP000256601"/>
    </source>
</evidence>
<accession>A0A1H6PKU0</accession>
<dbReference type="PIRSF" id="PIRSF005700">
    <property type="entry name" value="PepC"/>
    <property type="match status" value="1"/>
</dbReference>
<reference evidence="10 12" key="1">
    <citation type="journal article" date="2016" name="PLoS ONE">
        <title>Sequence Assembly of Yarrowia lipolytica Strain W29/CLIB89 Shows Transposable Element Diversity.</title>
        <authorList>
            <person name="Magnan C."/>
            <person name="Yu J."/>
            <person name="Chang I."/>
            <person name="Jahn E."/>
            <person name="Kanomata Y."/>
            <person name="Wu J."/>
            <person name="Zeller M."/>
            <person name="Oakes M."/>
            <person name="Baldi P."/>
            <person name="Sandmeyer S."/>
        </authorList>
    </citation>
    <scope>NUCLEOTIDE SEQUENCE [LARGE SCALE GENOMIC DNA]</scope>
    <source>
        <strain evidence="10">CLIB89</strain>
        <strain evidence="12">CLIB89(W29)</strain>
    </source>
</reference>
<keyword evidence="3 8" id="KW-0645">Protease</keyword>
<comment type="function">
    <text evidence="8">Has aminopeptidase activity, shortening substrate peptides sequentially by 1 amino acid. Has bleomycin hydrolase activity, which can protect the cell from the toxic effects of bleomycin. Has homocysteine-thiolactonase activity, protecting the cell against homocysteine toxicity.</text>
</comment>
<comment type="similarity">
    <text evidence="8">Belongs to the peptidase C1 family.</text>
</comment>
<evidence type="ECO:0000256" key="8">
    <source>
        <dbReference type="PIRNR" id="PIRNR005700"/>
    </source>
</evidence>
<dbReference type="InterPro" id="IPR038765">
    <property type="entry name" value="Papain-like_cys_pep_sf"/>
</dbReference>
<dbReference type="GO" id="GO:0070005">
    <property type="term" value="F:cysteine-type aminopeptidase activity"/>
    <property type="evidence" value="ECO:0007669"/>
    <property type="project" value="InterPro"/>
</dbReference>
<dbReference type="Gene3D" id="3.90.70.10">
    <property type="entry name" value="Cysteine proteinases"/>
    <property type="match status" value="1"/>
</dbReference>
<evidence type="ECO:0000256" key="6">
    <source>
        <dbReference type="ARBA" id="ARBA00025347"/>
    </source>
</evidence>
<dbReference type="KEGG" id="yli:2908365"/>
<evidence type="ECO:0000256" key="9">
    <source>
        <dbReference type="PIRSR" id="PIRSR005700-1"/>
    </source>
</evidence>
<evidence type="ECO:0000256" key="4">
    <source>
        <dbReference type="ARBA" id="ARBA00022801"/>
    </source>
</evidence>
<dbReference type="SUPFAM" id="SSF54001">
    <property type="entry name" value="Cysteine proteinases"/>
    <property type="match status" value="1"/>
</dbReference>
<proteinExistence type="inferred from homology"/>
<dbReference type="VEuPathDB" id="FungiDB:YALI0_F17974g"/>
<dbReference type="EMBL" id="KZ858989">
    <property type="protein sequence ID" value="RDW25981.1"/>
    <property type="molecule type" value="Genomic_DNA"/>
</dbReference>
<dbReference type="PANTHER" id="PTHR10363">
    <property type="entry name" value="BLEOMYCIN HYDROLASE"/>
    <property type="match status" value="1"/>
</dbReference>
<dbReference type="EMBL" id="CP017558">
    <property type="protein sequence ID" value="AOW07340.1"/>
    <property type="molecule type" value="Genomic_DNA"/>
</dbReference>
<dbReference type="AlphaFoldDB" id="A0A1H6PKU0"/>
<evidence type="ECO:0000256" key="3">
    <source>
        <dbReference type="ARBA" id="ARBA00022670"/>
    </source>
</evidence>
<feature type="active site" evidence="9">
    <location>
        <position position="408"/>
    </location>
</feature>
<comment type="subunit">
    <text evidence="7">Homohexamer. Binds to nucleic acids. Binds single-stranded DNA and RNA with higher affinity than double-stranded DNA.</text>
</comment>
<sequence length="490" mass="56101">MRSIYRARAPSKTTPLLAQHLTSSRRYSTMSPNPVNTASLDAWKTQAFKSDKNRLAQAAISRGNFQDMIIDRSALNKNIGVFNTQIQLEGTPITYQRSSGRCWIFASLNVLRIALQQKLKIPSFQFSQTYLFFYDKLEKSNWFLDNVIDTADEELDSRLVQELLKEPVNDGGQFDMIINLVEKYGLVPLDVFPDSWNSENSRNMCYLITEKLREYALTLRELVKAGKKDEALAMKADFLQEIHTILCITLGTPPAVDEKFTWDFQTRDKVSDDKELEISAKKVETLQLTPKELYELIGIDFKKYFSLINDPRNEYNKRYTVDRLNNVAGGAKAHVDYVNTDISELKKAAIKAIQNNEAVFFGSDVGKFGDRKSGVLDTQAWDYNLGFNTSMKLNKKQRLQTGSSMMTHAMAITAVHLDESGKPVRWRIENSWGKDNGKDGYYQMSDAWFDEYVFQVVTTDKYVEPEVLEILKQEPKVLPLWDPMGALARL</sequence>
<keyword evidence="8" id="KW-0496">Mitochondrion</keyword>
<dbReference type="GO" id="GO:0006508">
    <property type="term" value="P:proteolysis"/>
    <property type="evidence" value="ECO:0007669"/>
    <property type="project" value="UniProtKB-KW"/>
</dbReference>
<keyword evidence="2 8" id="KW-0963">Cytoplasm</keyword>
<dbReference type="Proteomes" id="UP000182444">
    <property type="component" value="Chromosome 1F"/>
</dbReference>
<dbReference type="CDD" id="cd00585">
    <property type="entry name" value="Peptidase_C1B"/>
    <property type="match status" value="1"/>
</dbReference>
<keyword evidence="4 8" id="KW-0378">Hydrolase</keyword>
<dbReference type="PANTHER" id="PTHR10363:SF2">
    <property type="entry name" value="BLEOMYCIN HYDROLASE"/>
    <property type="match status" value="1"/>
</dbReference>
<dbReference type="GO" id="GO:0004197">
    <property type="term" value="F:cysteine-type endopeptidase activity"/>
    <property type="evidence" value="ECO:0007669"/>
    <property type="project" value="UniProtKB-EC"/>
</dbReference>
<dbReference type="EC" id="3.4.22.40" evidence="8"/>
<dbReference type="GO" id="GO:0009636">
    <property type="term" value="P:response to toxic substance"/>
    <property type="evidence" value="ECO:0007669"/>
    <property type="project" value="TreeGrafter"/>
</dbReference>
<name>A0A1H6PKU0_YARLL</name>
<evidence type="ECO:0000256" key="2">
    <source>
        <dbReference type="ARBA" id="ARBA00022490"/>
    </source>
</evidence>
<dbReference type="GO" id="GO:0005739">
    <property type="term" value="C:mitochondrion"/>
    <property type="evidence" value="ECO:0007669"/>
    <property type="project" value="UniProtKB-SubCell"/>
</dbReference>
<organism evidence="10 12">
    <name type="scientific">Yarrowia lipolytica</name>
    <name type="common">Candida lipolytica</name>
    <dbReference type="NCBI Taxonomy" id="4952"/>
    <lineage>
        <taxon>Eukaryota</taxon>
        <taxon>Fungi</taxon>
        <taxon>Dikarya</taxon>
        <taxon>Ascomycota</taxon>
        <taxon>Saccharomycotina</taxon>
        <taxon>Dipodascomycetes</taxon>
        <taxon>Dipodascales</taxon>
        <taxon>Dipodascales incertae sedis</taxon>
        <taxon>Yarrowia</taxon>
    </lineage>
</organism>
<keyword evidence="5 8" id="KW-0788">Thiol protease</keyword>
<dbReference type="PROSITE" id="PS00139">
    <property type="entry name" value="THIOL_PROTEASE_CYS"/>
    <property type="match status" value="1"/>
</dbReference>
<evidence type="ECO:0000256" key="7">
    <source>
        <dbReference type="ARBA" id="ARBA00026080"/>
    </source>
</evidence>
<dbReference type="Pfam" id="PF03051">
    <property type="entry name" value="Peptidase_C1_2"/>
    <property type="match status" value="1"/>
</dbReference>
<comment type="subcellular location">
    <subcellularLocation>
        <location evidence="8">Mitochondrion</location>
    </subcellularLocation>
    <subcellularLocation>
        <location evidence="8">Cytoplasm</location>
    </subcellularLocation>
</comment>
<comment type="catalytic activity">
    <reaction evidence="1 8">
        <text>Inactivates bleomycin B2 (a cytotoxic glycometallopeptide) by hydrolysis of a carboxyamide bond of beta-aminoalanine, but also shows general aminopeptidase activity. The specificity varies somewhat with source, but amino acid arylamides of Met, Leu and Ala are preferred.</text>
        <dbReference type="EC" id="3.4.22.40"/>
    </reaction>
</comment>
<reference evidence="11 13" key="2">
    <citation type="submission" date="2018-07" db="EMBL/GenBank/DDBJ databases">
        <title>Draft Genome Assemblies for Five Robust Yarrowia lipolytica Strains Exhibiting High Lipid Production and Pentose Sugar Utilization and Sugar Alcohol Secretion from Undetoxified Lignocellulosic Biomass Hydrolysates.</title>
        <authorList>
            <consortium name="DOE Joint Genome Institute"/>
            <person name="Walker C."/>
            <person name="Ryu S."/>
            <person name="Na H."/>
            <person name="Zane M."/>
            <person name="LaButti K."/>
            <person name="Lipzen A."/>
            <person name="Haridas S."/>
            <person name="Barry K."/>
            <person name="Grigoriev I.V."/>
            <person name="Quarterman J."/>
            <person name="Slininger P."/>
            <person name="Dien B."/>
            <person name="Trinh C.T."/>
        </authorList>
    </citation>
    <scope>NUCLEOTIDE SEQUENCE [LARGE SCALE GENOMIC DNA]</scope>
    <source>
        <strain evidence="11 13">YB392</strain>
    </source>
</reference>
<evidence type="ECO:0000256" key="5">
    <source>
        <dbReference type="ARBA" id="ARBA00022807"/>
    </source>
</evidence>